<organism evidence="3 4">
    <name type="scientific">Candidatus Agrococcus pullicola</name>
    <dbReference type="NCBI Taxonomy" id="2838429"/>
    <lineage>
        <taxon>Bacteria</taxon>
        <taxon>Bacillati</taxon>
        <taxon>Actinomycetota</taxon>
        <taxon>Actinomycetes</taxon>
        <taxon>Micrococcales</taxon>
        <taxon>Microbacteriaceae</taxon>
        <taxon>Agrococcus</taxon>
    </lineage>
</organism>
<comment type="caution">
    <text evidence="3">The sequence shown here is derived from an EMBL/GenBank/DDBJ whole genome shotgun (WGS) entry which is preliminary data.</text>
</comment>
<gene>
    <name evidence="3" type="ORF">H9830_09685</name>
</gene>
<feature type="compositionally biased region" description="Low complexity" evidence="1">
    <location>
        <begin position="8"/>
        <end position="19"/>
    </location>
</feature>
<name>A0A9D1YVF9_9MICO</name>
<proteinExistence type="predicted"/>
<dbReference type="AlphaFoldDB" id="A0A9D1YVF9"/>
<evidence type="ECO:0000256" key="2">
    <source>
        <dbReference type="SAM" id="Phobius"/>
    </source>
</evidence>
<dbReference type="Proteomes" id="UP000824005">
    <property type="component" value="Unassembled WGS sequence"/>
</dbReference>
<keyword evidence="2" id="KW-0472">Membrane</keyword>
<reference evidence="3" key="2">
    <citation type="submission" date="2021-04" db="EMBL/GenBank/DDBJ databases">
        <authorList>
            <person name="Gilroy R."/>
        </authorList>
    </citation>
    <scope>NUCLEOTIDE SEQUENCE</scope>
    <source>
        <strain evidence="3">ChiGjej1B1-98</strain>
    </source>
</reference>
<reference evidence="3" key="1">
    <citation type="journal article" date="2021" name="PeerJ">
        <title>Extensive microbial diversity within the chicken gut microbiome revealed by metagenomics and culture.</title>
        <authorList>
            <person name="Gilroy R."/>
            <person name="Ravi A."/>
            <person name="Getino M."/>
            <person name="Pursley I."/>
            <person name="Horton D.L."/>
            <person name="Alikhan N.F."/>
            <person name="Baker D."/>
            <person name="Gharbi K."/>
            <person name="Hall N."/>
            <person name="Watson M."/>
            <person name="Adriaenssens E.M."/>
            <person name="Foster-Nyarko E."/>
            <person name="Jarju S."/>
            <person name="Secka A."/>
            <person name="Antonio M."/>
            <person name="Oren A."/>
            <person name="Chaudhuri R.R."/>
            <person name="La Ragione R."/>
            <person name="Hildebrand F."/>
            <person name="Pallen M.J."/>
        </authorList>
    </citation>
    <scope>NUCLEOTIDE SEQUENCE</scope>
    <source>
        <strain evidence="3">ChiGjej1B1-98</strain>
    </source>
</reference>
<evidence type="ECO:0000313" key="3">
    <source>
        <dbReference type="EMBL" id="HIY66534.1"/>
    </source>
</evidence>
<dbReference type="EMBL" id="DXDC01000294">
    <property type="protein sequence ID" value="HIY66534.1"/>
    <property type="molecule type" value="Genomic_DNA"/>
</dbReference>
<evidence type="ECO:0000256" key="1">
    <source>
        <dbReference type="SAM" id="MobiDB-lite"/>
    </source>
</evidence>
<keyword evidence="2" id="KW-1133">Transmembrane helix</keyword>
<evidence type="ECO:0000313" key="4">
    <source>
        <dbReference type="Proteomes" id="UP000824005"/>
    </source>
</evidence>
<keyword evidence="2" id="KW-0812">Transmembrane</keyword>
<sequence>MADDSTEPAEAAEAAASADTSKKKRWPWYAGGSVLAAAIIAVLIAWGTGMFAPPEEEAAAPPPRPSFTIRESTTPSPSEEETEAPEVEIAVAIDSVNHMPYTPVWDPPDNGEGWWQIVDPEHGYPENGGTDYVLAHSCPGGTCAGDAIRALEPGDTFTYLGELYVVEDKLEILKTEIGDQDIWTHDEGRVVVITCIIDPNTGDSTENDIIIATRAE</sequence>
<feature type="transmembrane region" description="Helical" evidence="2">
    <location>
        <begin position="26"/>
        <end position="46"/>
    </location>
</feature>
<protein>
    <recommendedName>
        <fullName evidence="5">Sortase family protein</fullName>
    </recommendedName>
</protein>
<feature type="region of interest" description="Disordered" evidence="1">
    <location>
        <begin position="54"/>
        <end position="84"/>
    </location>
</feature>
<feature type="region of interest" description="Disordered" evidence="1">
    <location>
        <begin position="1"/>
        <end position="23"/>
    </location>
</feature>
<accession>A0A9D1YVF9</accession>
<evidence type="ECO:0008006" key="5">
    <source>
        <dbReference type="Google" id="ProtNLM"/>
    </source>
</evidence>